<dbReference type="RefSeq" id="WP_042911551.1">
    <property type="nucleotide sequence ID" value="NZ_AP024244.1"/>
</dbReference>
<evidence type="ECO:0000313" key="2">
    <source>
        <dbReference type="Proteomes" id="UP001187143"/>
    </source>
</evidence>
<reference evidence="1" key="1">
    <citation type="submission" date="2023-10" db="EMBL/GenBank/DDBJ databases">
        <title>Characterization and genome sequence of Mycobacterium intracellulare ABSURDO, a novel pathogenic isolate with three colony morphotypes that vary in growth and acid-fastness.</title>
        <authorList>
            <person name="Jude B.A."/>
            <person name="Robinson R.T."/>
        </authorList>
    </citation>
    <scope>NUCLEOTIDE SEQUENCE</scope>
    <source>
        <strain evidence="1">ABSURDO Component B</strain>
    </source>
</reference>
<accession>A0AAE4RGB9</accession>
<gene>
    <name evidence="1" type="ORF">R4F53_15475</name>
</gene>
<dbReference type="Proteomes" id="UP001187143">
    <property type="component" value="Unassembled WGS sequence"/>
</dbReference>
<sequence length="60" mass="6553">MTHPGLTKAAEAANDVFLRILFVVSPRLAMRLMDRQFQRDAALIAEMLADFEAAGYVGAA</sequence>
<organism evidence="1 2">
    <name type="scientific">Mycobacterium intracellulare</name>
    <dbReference type="NCBI Taxonomy" id="1767"/>
    <lineage>
        <taxon>Bacteria</taxon>
        <taxon>Bacillati</taxon>
        <taxon>Actinomycetota</taxon>
        <taxon>Actinomycetes</taxon>
        <taxon>Mycobacteriales</taxon>
        <taxon>Mycobacteriaceae</taxon>
        <taxon>Mycobacterium</taxon>
        <taxon>Mycobacterium avium complex (MAC)</taxon>
    </lineage>
</organism>
<protein>
    <submittedName>
        <fullName evidence="1">Uncharacterized protein</fullName>
    </submittedName>
</protein>
<comment type="caution">
    <text evidence="1">The sequence shown here is derived from an EMBL/GenBank/DDBJ whole genome shotgun (WGS) entry which is preliminary data.</text>
</comment>
<dbReference type="AlphaFoldDB" id="A0AAE4RGB9"/>
<evidence type="ECO:0000313" key="1">
    <source>
        <dbReference type="EMBL" id="MDV7013688.1"/>
    </source>
</evidence>
<name>A0AAE4RGB9_MYCIT</name>
<proteinExistence type="predicted"/>
<dbReference type="EMBL" id="JAWLLD010000016">
    <property type="protein sequence ID" value="MDV7013688.1"/>
    <property type="molecule type" value="Genomic_DNA"/>
</dbReference>